<dbReference type="GO" id="GO:0016020">
    <property type="term" value="C:membrane"/>
    <property type="evidence" value="ECO:0007669"/>
    <property type="project" value="UniProtKB-SubCell"/>
</dbReference>
<comment type="subcellular location">
    <subcellularLocation>
        <location evidence="1">Membrane</location>
        <topology evidence="1">Multi-pass membrane protein</topology>
    </subcellularLocation>
</comment>
<protein>
    <submittedName>
        <fullName evidence="6">NAD(P)H-quinone oxidoreductase subunit 1</fullName>
    </submittedName>
</protein>
<keyword evidence="4 5" id="KW-0472">Membrane</keyword>
<keyword evidence="6" id="KW-0496">Mitochondrion</keyword>
<reference evidence="6" key="1">
    <citation type="journal article" date="2020" name="Sci. Rep.">
        <title>Morphology, ultrastructure, genomics, and phylogeny of Euplotes vanleeuwenhoeki sp. nov. and its ultra-reduced endosymbiont 'Candidatus Pinguicoccus supinus' sp. nov.</title>
        <authorList>
            <person name="Serra V."/>
            <person name="Gammuto L."/>
            <person name="Nitla V."/>
            <person name="Castelli M."/>
            <person name="Lanzoni O."/>
            <person name="Sassera D."/>
            <person name="Bandi C."/>
            <person name="Sandeep B.V."/>
            <person name="Verni F."/>
            <person name="Modeo L."/>
            <person name="Petroni G."/>
        </authorList>
    </citation>
    <scope>NUCLEOTIDE SEQUENCE</scope>
    <source>
        <strain evidence="6">KKR18</strain>
    </source>
</reference>
<feature type="transmembrane region" description="Helical" evidence="5">
    <location>
        <begin position="30"/>
        <end position="50"/>
    </location>
</feature>
<keyword evidence="2 5" id="KW-0812">Transmembrane</keyword>
<dbReference type="EMBL" id="MK889230">
    <property type="protein sequence ID" value="QPM99262.1"/>
    <property type="molecule type" value="Genomic_DNA"/>
</dbReference>
<keyword evidence="3 5" id="KW-1133">Transmembrane helix</keyword>
<evidence type="ECO:0000256" key="5">
    <source>
        <dbReference type="SAM" id="Phobius"/>
    </source>
</evidence>
<sequence>MTLLLFTWDFINIKLNYINLYILTPFNSSIIYILKFSLALFFLIFIRAGLPRYRYDYLTKLGWIKFLLLMLAVILSFIFGLSIWN</sequence>
<feature type="transmembrane region" description="Helical" evidence="5">
    <location>
        <begin position="62"/>
        <end position="84"/>
    </location>
</feature>
<dbReference type="Pfam" id="PF00146">
    <property type="entry name" value="NADHdh"/>
    <property type="match status" value="1"/>
</dbReference>
<name>A0A7T1C4Z8_9SPIT</name>
<evidence type="ECO:0000256" key="3">
    <source>
        <dbReference type="ARBA" id="ARBA00022989"/>
    </source>
</evidence>
<geneLocation type="mitochondrion" evidence="6"/>
<dbReference type="InterPro" id="IPR001694">
    <property type="entry name" value="NADH_UbQ_OxRdtase_su1/FPO"/>
</dbReference>
<evidence type="ECO:0000256" key="1">
    <source>
        <dbReference type="ARBA" id="ARBA00004141"/>
    </source>
</evidence>
<accession>A0A7T1C4Z8</accession>
<dbReference type="AlphaFoldDB" id="A0A7T1C4Z8"/>
<evidence type="ECO:0000256" key="4">
    <source>
        <dbReference type="ARBA" id="ARBA00023136"/>
    </source>
</evidence>
<proteinExistence type="predicted"/>
<evidence type="ECO:0000313" key="6">
    <source>
        <dbReference type="EMBL" id="QPM99262.1"/>
    </source>
</evidence>
<dbReference type="GeneID" id="65316548"/>
<evidence type="ECO:0000256" key="2">
    <source>
        <dbReference type="ARBA" id="ARBA00022692"/>
    </source>
</evidence>
<dbReference type="RefSeq" id="YP_010117048.1">
    <property type="nucleotide sequence ID" value="NC_056101.1"/>
</dbReference>
<gene>
    <name evidence="6" type="primary">ndhA</name>
    <name evidence="6" type="ORF">MitoLV_34</name>
</gene>
<organism evidence="6">
    <name type="scientific">Euplotes vanleeuwenhoeki</name>
    <dbReference type="NCBI Taxonomy" id="2794224"/>
    <lineage>
        <taxon>Eukaryota</taxon>
        <taxon>Sar</taxon>
        <taxon>Alveolata</taxon>
        <taxon>Ciliophora</taxon>
        <taxon>Intramacronucleata</taxon>
        <taxon>Spirotrichea</taxon>
        <taxon>Hypotrichia</taxon>
        <taxon>Euplotida</taxon>
        <taxon>Euplotidae</taxon>
        <taxon>Euplotes</taxon>
    </lineage>
</organism>